<comment type="caution">
    <text evidence="10">The sequence shown here is derived from an EMBL/GenBank/DDBJ whole genome shotgun (WGS) entry which is preliminary data.</text>
</comment>
<evidence type="ECO:0000256" key="1">
    <source>
        <dbReference type="ARBA" id="ARBA00004496"/>
    </source>
</evidence>
<reference evidence="10 11" key="1">
    <citation type="submission" date="2020-10" db="EMBL/GenBank/DDBJ databases">
        <title>Chromosome-scale genome assembly of the Allis shad, Alosa alosa.</title>
        <authorList>
            <person name="Margot Z."/>
            <person name="Christophe K."/>
            <person name="Cabau C."/>
            <person name="Louis A."/>
            <person name="Berthelot C."/>
            <person name="Parey E."/>
            <person name="Roest Crollius H."/>
            <person name="Montfort J."/>
            <person name="Robinson-Rechavi M."/>
            <person name="Bucao C."/>
            <person name="Bouchez O."/>
            <person name="Gislard M."/>
            <person name="Lluch J."/>
            <person name="Milhes M."/>
            <person name="Lampietro C."/>
            <person name="Lopez Roques C."/>
            <person name="Donnadieu C."/>
            <person name="Braasch I."/>
            <person name="Desvignes T."/>
            <person name="Postlethwait J."/>
            <person name="Bobe J."/>
            <person name="Guiguen Y."/>
        </authorList>
    </citation>
    <scope>NUCLEOTIDE SEQUENCE [LARGE SCALE GENOMIC DNA]</scope>
    <source>
        <strain evidence="10">M-15738</strain>
        <tissue evidence="10">Blood</tissue>
    </source>
</reference>
<dbReference type="Pfam" id="PF13516">
    <property type="entry name" value="LRR_6"/>
    <property type="match status" value="6"/>
</dbReference>
<evidence type="ECO:0000313" key="10">
    <source>
        <dbReference type="EMBL" id="KAG5285834.1"/>
    </source>
</evidence>
<dbReference type="Proteomes" id="UP000823561">
    <property type="component" value="Chromosome 1"/>
</dbReference>
<dbReference type="SUPFAM" id="SSF52047">
    <property type="entry name" value="RNI-like"/>
    <property type="match status" value="2"/>
</dbReference>
<evidence type="ECO:0000256" key="4">
    <source>
        <dbReference type="ARBA" id="ARBA00022737"/>
    </source>
</evidence>
<accession>A0AAV6HH88</accession>
<dbReference type="InterPro" id="IPR051261">
    <property type="entry name" value="NLR"/>
</dbReference>
<keyword evidence="5" id="KW-0547">Nucleotide-binding</keyword>
<evidence type="ECO:0000256" key="6">
    <source>
        <dbReference type="ARBA" id="ARBA00022840"/>
    </source>
</evidence>
<dbReference type="SMART" id="SM00368">
    <property type="entry name" value="LRR_RI"/>
    <property type="match status" value="13"/>
</dbReference>
<keyword evidence="6" id="KW-0067">ATP-binding</keyword>
<dbReference type="InterPro" id="IPR041075">
    <property type="entry name" value="NOD1/2_WH"/>
</dbReference>
<dbReference type="InterPro" id="IPR041267">
    <property type="entry name" value="NLRP_HD2"/>
</dbReference>
<keyword evidence="4" id="KW-0677">Repeat</keyword>
<proteinExistence type="predicted"/>
<protein>
    <recommendedName>
        <fullName evidence="12">NACHT domain-containing protein</fullName>
    </recommendedName>
</protein>
<dbReference type="PANTHER" id="PTHR24106">
    <property type="entry name" value="NACHT, LRR AND CARD DOMAINS-CONTAINING"/>
    <property type="match status" value="1"/>
</dbReference>
<comment type="subcellular location">
    <subcellularLocation>
        <location evidence="1">Cytoplasm</location>
    </subcellularLocation>
</comment>
<dbReference type="Gene3D" id="3.40.50.300">
    <property type="entry name" value="P-loop containing nucleotide triphosphate hydrolases"/>
    <property type="match status" value="1"/>
</dbReference>
<keyword evidence="2" id="KW-0963">Cytoplasm</keyword>
<gene>
    <name evidence="10" type="ORF">AALO_G00007990</name>
</gene>
<feature type="domain" description="NACHT" evidence="7">
    <location>
        <begin position="32"/>
        <end position="122"/>
    </location>
</feature>
<evidence type="ECO:0000256" key="3">
    <source>
        <dbReference type="ARBA" id="ARBA00022614"/>
    </source>
</evidence>
<dbReference type="EMBL" id="JADWDJ010000001">
    <property type="protein sequence ID" value="KAG5285834.1"/>
    <property type="molecule type" value="Genomic_DNA"/>
</dbReference>
<feature type="domain" description="NOD1/2 winged helix" evidence="9">
    <location>
        <begin position="204"/>
        <end position="263"/>
    </location>
</feature>
<dbReference type="Pfam" id="PF05729">
    <property type="entry name" value="NACHT"/>
    <property type="match status" value="1"/>
</dbReference>
<evidence type="ECO:0000313" key="11">
    <source>
        <dbReference type="Proteomes" id="UP000823561"/>
    </source>
</evidence>
<dbReference type="GO" id="GO:0005524">
    <property type="term" value="F:ATP binding"/>
    <property type="evidence" value="ECO:0007669"/>
    <property type="project" value="UniProtKB-KW"/>
</dbReference>
<feature type="domain" description="NACHT LRR and PYD" evidence="8">
    <location>
        <begin position="265"/>
        <end position="396"/>
    </location>
</feature>
<dbReference type="GO" id="GO:0005737">
    <property type="term" value="C:cytoplasm"/>
    <property type="evidence" value="ECO:0007669"/>
    <property type="project" value="UniProtKB-SubCell"/>
</dbReference>
<evidence type="ECO:0000259" key="9">
    <source>
        <dbReference type="Pfam" id="PF17779"/>
    </source>
</evidence>
<dbReference type="Gene3D" id="3.80.10.10">
    <property type="entry name" value="Ribonuclease Inhibitor"/>
    <property type="match status" value="3"/>
</dbReference>
<dbReference type="Pfam" id="PF17776">
    <property type="entry name" value="NLRC4_HD2"/>
    <property type="match status" value="1"/>
</dbReference>
<evidence type="ECO:0000259" key="7">
    <source>
        <dbReference type="Pfam" id="PF05729"/>
    </source>
</evidence>
<keyword evidence="11" id="KW-1185">Reference proteome</keyword>
<organism evidence="10 11">
    <name type="scientific">Alosa alosa</name>
    <name type="common">allis shad</name>
    <dbReference type="NCBI Taxonomy" id="278164"/>
    <lineage>
        <taxon>Eukaryota</taxon>
        <taxon>Metazoa</taxon>
        <taxon>Chordata</taxon>
        <taxon>Craniata</taxon>
        <taxon>Vertebrata</taxon>
        <taxon>Euteleostomi</taxon>
        <taxon>Actinopterygii</taxon>
        <taxon>Neopterygii</taxon>
        <taxon>Teleostei</taxon>
        <taxon>Clupei</taxon>
        <taxon>Clupeiformes</taxon>
        <taxon>Clupeoidei</taxon>
        <taxon>Clupeidae</taxon>
        <taxon>Alosa</taxon>
    </lineage>
</organism>
<dbReference type="InterPro" id="IPR007111">
    <property type="entry name" value="NACHT_NTPase"/>
</dbReference>
<dbReference type="InterPro" id="IPR032675">
    <property type="entry name" value="LRR_dom_sf"/>
</dbReference>
<dbReference type="InterPro" id="IPR027417">
    <property type="entry name" value="P-loop_NTPase"/>
</dbReference>
<evidence type="ECO:0000259" key="8">
    <source>
        <dbReference type="Pfam" id="PF17776"/>
    </source>
</evidence>
<evidence type="ECO:0000256" key="2">
    <source>
        <dbReference type="ARBA" id="ARBA00022490"/>
    </source>
</evidence>
<dbReference type="AlphaFoldDB" id="A0AAV6HH88"/>
<dbReference type="Pfam" id="PF17779">
    <property type="entry name" value="WHD_NOD2"/>
    <property type="match status" value="1"/>
</dbReference>
<dbReference type="PROSITE" id="PS51450">
    <property type="entry name" value="LRR"/>
    <property type="match status" value="1"/>
</dbReference>
<name>A0AAV6HH88_9TELE</name>
<dbReference type="InterPro" id="IPR001611">
    <property type="entry name" value="Leu-rich_rpt"/>
</dbReference>
<evidence type="ECO:0000256" key="5">
    <source>
        <dbReference type="ARBA" id="ARBA00022741"/>
    </source>
</evidence>
<keyword evidence="3" id="KW-0433">Leucine-rich repeat</keyword>
<sequence length="869" mass="96840">MKDKHFTLMDLIHHFFSETKDFAFSKPARYSIAFIFDGLDESRLPLDFQHRECIYSVTESASVDVLLTNLIQGNLLPSALIWITSRPAAANQIPPECVDRVTEVGGFNDPQKEEYIRKKITEEELASRIITHLKSSRSLYIMCHIPVFCWMVTTVLECIMAEVKSGEIPKSLTQMYTNFLIIQTKHRSQKYGTPDVEALWNLRFILSLGKLAFQQLEKGNLIFYEEDLRECDIGVIEAFVFSGVCTQIFREEAGLYQGKVFSFVHLSVQEFLAALYVFLHFSMREGDISDQHQTSQLYSLFSANRLNDLHHIAVDLALNNENGHLDLFLRFLLGLSLESNQKLLQGLLPQIRSSSLNTEDTVKYIYEKIRETTNPERCINLFHCLNEMNDHSLVEEVQGYLRKGNKARGNPSLSQLSALVFVLLMSDQELEELKLLDYGLHAGSDEGLLRMLPVVKASRKVQMSWCDLTEKSCAALASTLSSNSSNLRQLDLSVNNLGDSGVELLSAGLEHPNCRLEKLELWRCDLTVKSCAALSSALRSNSSSLIHLNLNYNNVGDSGVELLSTGLEHPNCRLETLKLWSCKLTDVSCAALSSTLSSNSSSLRQLQLSENNLGDSGVQLLSTGLEHPNCRLETLELWDCKLTGKSCASLSSALRSNSSSLRQLDISYNNMRDSGVELLSAGLEHPNSKLVTLELKGCDLTEKSCTALSSALRSNSSSLRQLDLSGNNLGYSGVKLLSTGLEHPNCRLEILKLRGCNFTGKSCTDLSSALDSNSSSLRHLDLSNNNLGDSGVELLSAGLEHPNCRLEKLELRKCNLTVRSCSSLASALRSNPSSQRELDLRNNTLQQSGVELLSALQRDPTYKLTELMY</sequence>
<evidence type="ECO:0008006" key="12">
    <source>
        <dbReference type="Google" id="ProtNLM"/>
    </source>
</evidence>